<dbReference type="Proteomes" id="UP001302321">
    <property type="component" value="Unassembled WGS sequence"/>
</dbReference>
<evidence type="ECO:0000313" key="1">
    <source>
        <dbReference type="EMBL" id="KAK4170982.1"/>
    </source>
</evidence>
<comment type="caution">
    <text evidence="1">The sequence shown here is derived from an EMBL/GenBank/DDBJ whole genome shotgun (WGS) entry which is preliminary data.</text>
</comment>
<reference evidence="1" key="1">
    <citation type="journal article" date="2023" name="Mol. Phylogenet. Evol.">
        <title>Genome-scale phylogeny and comparative genomics of the fungal order Sordariales.</title>
        <authorList>
            <person name="Hensen N."/>
            <person name="Bonometti L."/>
            <person name="Westerberg I."/>
            <person name="Brannstrom I.O."/>
            <person name="Guillou S."/>
            <person name="Cros-Aarteil S."/>
            <person name="Calhoun S."/>
            <person name="Haridas S."/>
            <person name="Kuo A."/>
            <person name="Mondo S."/>
            <person name="Pangilinan J."/>
            <person name="Riley R."/>
            <person name="LaButti K."/>
            <person name="Andreopoulos B."/>
            <person name="Lipzen A."/>
            <person name="Chen C."/>
            <person name="Yan M."/>
            <person name="Daum C."/>
            <person name="Ng V."/>
            <person name="Clum A."/>
            <person name="Steindorff A."/>
            <person name="Ohm R.A."/>
            <person name="Martin F."/>
            <person name="Silar P."/>
            <person name="Natvig D.O."/>
            <person name="Lalanne C."/>
            <person name="Gautier V."/>
            <person name="Ament-Velasquez S.L."/>
            <person name="Kruys A."/>
            <person name="Hutchinson M.I."/>
            <person name="Powell A.J."/>
            <person name="Barry K."/>
            <person name="Miller A.N."/>
            <person name="Grigoriev I.V."/>
            <person name="Debuchy R."/>
            <person name="Gladieux P."/>
            <person name="Hiltunen Thoren M."/>
            <person name="Johannesson H."/>
        </authorList>
    </citation>
    <scope>NUCLEOTIDE SEQUENCE</scope>
    <source>
        <strain evidence="1">CBS 892.96</strain>
    </source>
</reference>
<protein>
    <submittedName>
        <fullName evidence="1">Uncharacterized protein</fullName>
    </submittedName>
</protein>
<accession>A0AAN6VYA7</accession>
<dbReference type="EMBL" id="MU866681">
    <property type="protein sequence ID" value="KAK4170982.1"/>
    <property type="molecule type" value="Genomic_DNA"/>
</dbReference>
<proteinExistence type="predicted"/>
<name>A0AAN6VYA7_9PEZI</name>
<sequence length="177" mass="19408">MLERGAPRAFLPPCQRRPARISSRQSPAIYNEPVDFAHSLVRNQHLDFRATPVNSSTSPFVPPSGALGNYGEVMQATIELRGHIILVRYTTRITLRRNFDVGPSIIGYGGEQVGVANFDTSFPPLDKLFIHLGHVGVSDRKYGGYYSEGLVLSPAGTEKDTLIRVGCVNMERGHGEG</sequence>
<organism evidence="1 2">
    <name type="scientific">Triangularia setosa</name>
    <dbReference type="NCBI Taxonomy" id="2587417"/>
    <lineage>
        <taxon>Eukaryota</taxon>
        <taxon>Fungi</taxon>
        <taxon>Dikarya</taxon>
        <taxon>Ascomycota</taxon>
        <taxon>Pezizomycotina</taxon>
        <taxon>Sordariomycetes</taxon>
        <taxon>Sordariomycetidae</taxon>
        <taxon>Sordariales</taxon>
        <taxon>Podosporaceae</taxon>
        <taxon>Triangularia</taxon>
    </lineage>
</organism>
<dbReference type="AlphaFoldDB" id="A0AAN6VYA7"/>
<reference evidence="1" key="2">
    <citation type="submission" date="2023-05" db="EMBL/GenBank/DDBJ databases">
        <authorList>
            <consortium name="Lawrence Berkeley National Laboratory"/>
            <person name="Steindorff A."/>
            <person name="Hensen N."/>
            <person name="Bonometti L."/>
            <person name="Westerberg I."/>
            <person name="Brannstrom I.O."/>
            <person name="Guillou S."/>
            <person name="Cros-Aarteil S."/>
            <person name="Calhoun S."/>
            <person name="Haridas S."/>
            <person name="Kuo A."/>
            <person name="Mondo S."/>
            <person name="Pangilinan J."/>
            <person name="Riley R."/>
            <person name="Labutti K."/>
            <person name="Andreopoulos B."/>
            <person name="Lipzen A."/>
            <person name="Chen C."/>
            <person name="Yanf M."/>
            <person name="Daum C."/>
            <person name="Ng V."/>
            <person name="Clum A."/>
            <person name="Ohm R."/>
            <person name="Martin F."/>
            <person name="Silar P."/>
            <person name="Natvig D."/>
            <person name="Lalanne C."/>
            <person name="Gautier V."/>
            <person name="Ament-Velasquez S.L."/>
            <person name="Kruys A."/>
            <person name="Hutchinson M.I."/>
            <person name="Powell A.J."/>
            <person name="Barry K."/>
            <person name="Miller A.N."/>
            <person name="Grigoriev I.V."/>
            <person name="Debuchy R."/>
            <person name="Gladieux P."/>
            <person name="Thoren M.H."/>
            <person name="Johannesson H."/>
        </authorList>
    </citation>
    <scope>NUCLEOTIDE SEQUENCE</scope>
    <source>
        <strain evidence="1">CBS 892.96</strain>
    </source>
</reference>
<evidence type="ECO:0000313" key="2">
    <source>
        <dbReference type="Proteomes" id="UP001302321"/>
    </source>
</evidence>
<gene>
    <name evidence="1" type="ORF">QBC36DRAFT_340843</name>
</gene>
<keyword evidence="2" id="KW-1185">Reference proteome</keyword>